<feature type="compositionally biased region" description="Basic and acidic residues" evidence="1">
    <location>
        <begin position="702"/>
        <end position="714"/>
    </location>
</feature>
<dbReference type="CDD" id="cd00077">
    <property type="entry name" value="HDc"/>
    <property type="match status" value="1"/>
</dbReference>
<dbReference type="SUPFAM" id="SSF109604">
    <property type="entry name" value="HD-domain/PDEase-like"/>
    <property type="match status" value="1"/>
</dbReference>
<sequence>MIRFDNANTHHHGRWLVYTALVVVTVALIVSFLPRNSGPQFRYDVGKPWMYSSLIAKFDFPIYKTEETIKEEQDSITDAFEPYYNYDAKVEQEQVKRFIDNYKDGIPGLPAEYVSTIADRLHRLYLAGVMDALEYSKISRDTTSMIRIVSGKKATSVEIMCTYSTMTAYEQLFSDPKLAAQRQILQRCNLNEYIQPNIIYDEERSEGELGDMLSGIPLASGMVLSGQKIIDRGEIVDDYTYRVLNSFERETKRRSASASAVPSTIAGQVLFVGTLILLFTTYLRLFRKDYLDKPRSIAMLYVMITVFPILVSLMITHNVLSVYILPFAIAPIFIRVFVDSRTAFTAHVTMVLICAAAVKYQYEFIIVQLVAGFIAIYSLRELSQRAEIFKTALLVTLGSSGIYFALQLMQDNSILTMDHSMYAYFAVNGVLLLFAYPLMLVIEKTFGFISNVTLIELSNTNKKLLRSLSEVAPGTFQHSVMVGNLAAEIANKIGAKSQLVRTGALYHDIGKMKNSVYFTENQMGGINPLDALPRIDAAQVVISHVTDGLKMAERYNLPGVIKDFIKTHHGTGKTKYFYISYKNEHPDEPVDDTLFTYPGPDPFTREQAVLMMADTVEAAARSLKEYTEESISNLVNKLIDQQVEDGFFRTCPITFHDIAVAKQVLIERLKAIYHTRTSYPELNKKGKEEQQTQPASQYASSKKQDCADKRHEKP</sequence>
<feature type="region of interest" description="Disordered" evidence="1">
    <location>
        <begin position="680"/>
        <end position="714"/>
    </location>
</feature>
<dbReference type="AlphaFoldDB" id="A0A939B786"/>
<dbReference type="EMBL" id="JACJJG010000017">
    <property type="protein sequence ID" value="MBM6673287.1"/>
    <property type="molecule type" value="Genomic_DNA"/>
</dbReference>
<evidence type="ECO:0000259" key="3">
    <source>
        <dbReference type="SMART" id="SM00471"/>
    </source>
</evidence>
<protein>
    <submittedName>
        <fullName evidence="4">HDIG domain-containing protein</fullName>
    </submittedName>
</protein>
<feature type="transmembrane region" description="Helical" evidence="2">
    <location>
        <begin position="265"/>
        <end position="285"/>
    </location>
</feature>
<dbReference type="NCBIfam" id="TIGR00277">
    <property type="entry name" value="HDIG"/>
    <property type="match status" value="1"/>
</dbReference>
<feature type="transmembrane region" description="Helical" evidence="2">
    <location>
        <begin position="350"/>
        <end position="376"/>
    </location>
</feature>
<dbReference type="InterPro" id="IPR011621">
    <property type="entry name" value="Metal-dep_PHydrolase_7TM_intra"/>
</dbReference>
<keyword evidence="2" id="KW-1133">Transmembrane helix</keyword>
<dbReference type="Gene3D" id="1.10.3210.10">
    <property type="entry name" value="Hypothetical protein af1432"/>
    <property type="match status" value="1"/>
</dbReference>
<evidence type="ECO:0000313" key="4">
    <source>
        <dbReference type="EMBL" id="MBM6673287.1"/>
    </source>
</evidence>
<dbReference type="Proteomes" id="UP000706891">
    <property type="component" value="Unassembled WGS sequence"/>
</dbReference>
<evidence type="ECO:0000256" key="1">
    <source>
        <dbReference type="SAM" id="MobiDB-lite"/>
    </source>
</evidence>
<feature type="transmembrane region" description="Helical" evidence="2">
    <location>
        <begin position="421"/>
        <end position="442"/>
    </location>
</feature>
<evidence type="ECO:0000313" key="5">
    <source>
        <dbReference type="Proteomes" id="UP000706891"/>
    </source>
</evidence>
<dbReference type="RefSeq" id="WP_205103948.1">
    <property type="nucleotide sequence ID" value="NZ_JACJJG010000017.1"/>
</dbReference>
<dbReference type="Pfam" id="PF07698">
    <property type="entry name" value="7TM-7TMR_HD"/>
    <property type="match status" value="1"/>
</dbReference>
<keyword evidence="2" id="KW-0472">Membrane</keyword>
<dbReference type="InterPro" id="IPR052722">
    <property type="entry name" value="PgpH_phosphodiesterase"/>
</dbReference>
<feature type="domain" description="HD/PDEase" evidence="3">
    <location>
        <begin position="471"/>
        <end position="628"/>
    </location>
</feature>
<dbReference type="SMART" id="SM00471">
    <property type="entry name" value="HDc"/>
    <property type="match status" value="1"/>
</dbReference>
<dbReference type="InterPro" id="IPR011624">
    <property type="entry name" value="Metal-dep_PHydrolase_7TM_extra"/>
</dbReference>
<keyword evidence="2" id="KW-0812">Transmembrane</keyword>
<evidence type="ECO:0000256" key="2">
    <source>
        <dbReference type="SAM" id="Phobius"/>
    </source>
</evidence>
<dbReference type="InterPro" id="IPR006674">
    <property type="entry name" value="HD_domain"/>
</dbReference>
<accession>A0A939B786</accession>
<gene>
    <name evidence="4" type="ORF">H6A34_05275</name>
</gene>
<proteinExistence type="predicted"/>
<feature type="transmembrane region" description="Helical" evidence="2">
    <location>
        <begin position="321"/>
        <end position="338"/>
    </location>
</feature>
<dbReference type="Pfam" id="PF07697">
    <property type="entry name" value="7TMR-HDED"/>
    <property type="match status" value="1"/>
</dbReference>
<reference evidence="4" key="1">
    <citation type="submission" date="2020-08" db="EMBL/GenBank/DDBJ databases">
        <authorList>
            <person name="Cejkova D."/>
            <person name="Kubasova T."/>
            <person name="Jahodarova E."/>
            <person name="Rychlik I."/>
        </authorList>
    </citation>
    <scope>NUCLEOTIDE SEQUENCE</scope>
    <source>
        <strain evidence="4">An824</strain>
    </source>
</reference>
<name>A0A939B786_9BACT</name>
<dbReference type="PANTHER" id="PTHR36442">
    <property type="entry name" value="CYCLIC-DI-AMP PHOSPHODIESTERASE PGPH"/>
    <property type="match status" value="1"/>
</dbReference>
<dbReference type="PANTHER" id="PTHR36442:SF1">
    <property type="entry name" value="CYCLIC-DI-AMP PHOSPHODIESTERASE PGPH"/>
    <property type="match status" value="1"/>
</dbReference>
<dbReference type="Pfam" id="PF01966">
    <property type="entry name" value="HD"/>
    <property type="match status" value="1"/>
</dbReference>
<organism evidence="4 5">
    <name type="scientific">Marseilla massiliensis</name>
    <dbReference type="NCBI Taxonomy" id="1841864"/>
    <lineage>
        <taxon>Bacteria</taxon>
        <taxon>Pseudomonadati</taxon>
        <taxon>Bacteroidota</taxon>
        <taxon>Bacteroidia</taxon>
        <taxon>Bacteroidales</taxon>
        <taxon>Prevotellaceae</taxon>
        <taxon>Marseilla</taxon>
    </lineage>
</organism>
<keyword evidence="5" id="KW-1185">Reference proteome</keyword>
<feature type="transmembrane region" description="Helical" evidence="2">
    <location>
        <begin position="388"/>
        <end position="409"/>
    </location>
</feature>
<dbReference type="InterPro" id="IPR003607">
    <property type="entry name" value="HD/PDEase_dom"/>
</dbReference>
<reference evidence="4" key="2">
    <citation type="journal article" date="2021" name="Sci. Rep.">
        <title>The distribution of antibiotic resistance genes in chicken gut microbiota commensals.</title>
        <authorList>
            <person name="Juricova H."/>
            <person name="Matiasovicova J."/>
            <person name="Kubasova T."/>
            <person name="Cejkova D."/>
            <person name="Rychlik I."/>
        </authorList>
    </citation>
    <scope>NUCLEOTIDE SEQUENCE</scope>
    <source>
        <strain evidence="4">An824</strain>
    </source>
</reference>
<feature type="compositionally biased region" description="Polar residues" evidence="1">
    <location>
        <begin position="691"/>
        <end position="701"/>
    </location>
</feature>
<feature type="transmembrane region" description="Helical" evidence="2">
    <location>
        <begin position="297"/>
        <end position="315"/>
    </location>
</feature>
<feature type="transmembrane region" description="Helical" evidence="2">
    <location>
        <begin position="15"/>
        <end position="33"/>
    </location>
</feature>
<comment type="caution">
    <text evidence="4">The sequence shown here is derived from an EMBL/GenBank/DDBJ whole genome shotgun (WGS) entry which is preliminary data.</text>
</comment>
<dbReference type="InterPro" id="IPR006675">
    <property type="entry name" value="HDIG_dom"/>
</dbReference>